<keyword evidence="9" id="KW-0808">Transferase</keyword>
<evidence type="ECO:0000256" key="3">
    <source>
        <dbReference type="ARBA" id="ARBA00022741"/>
    </source>
</evidence>
<gene>
    <name evidence="7" type="primary">gatA</name>
    <name evidence="9" type="ORF">UU41_C0015G0016</name>
</gene>
<dbReference type="InterPro" id="IPR023631">
    <property type="entry name" value="Amidase_dom"/>
</dbReference>
<dbReference type="InterPro" id="IPR000120">
    <property type="entry name" value="Amidase"/>
</dbReference>
<protein>
    <recommendedName>
        <fullName evidence="7">Glutamyl-tRNA(Gln) amidotransferase subunit A</fullName>
        <shortName evidence="7">Glu-ADT subunit A</shortName>
        <ecNumber evidence="7">6.3.5.7</ecNumber>
    </recommendedName>
</protein>
<comment type="similarity">
    <text evidence="1 7">Belongs to the amidase family. GatA subfamily.</text>
</comment>
<evidence type="ECO:0000313" key="10">
    <source>
        <dbReference type="Proteomes" id="UP000034961"/>
    </source>
</evidence>
<organism evidence="9 10">
    <name type="scientific">Candidatus Roizmanbacteria bacterium GW2011_GWA1_41_13</name>
    <dbReference type="NCBI Taxonomy" id="1618474"/>
    <lineage>
        <taxon>Bacteria</taxon>
        <taxon>Candidatus Roizmaniibacteriota</taxon>
    </lineage>
</organism>
<accession>A0A0G0Y188</accession>
<dbReference type="GO" id="GO:0005524">
    <property type="term" value="F:ATP binding"/>
    <property type="evidence" value="ECO:0007669"/>
    <property type="project" value="UniProtKB-KW"/>
</dbReference>
<dbReference type="InterPro" id="IPR004412">
    <property type="entry name" value="GatA"/>
</dbReference>
<keyword evidence="2 7" id="KW-0436">Ligase</keyword>
<dbReference type="InterPro" id="IPR020556">
    <property type="entry name" value="Amidase_CS"/>
</dbReference>
<dbReference type="AlphaFoldDB" id="A0A0G0Y188"/>
<evidence type="ECO:0000256" key="6">
    <source>
        <dbReference type="ARBA" id="ARBA00047407"/>
    </source>
</evidence>
<keyword evidence="4 7" id="KW-0067">ATP-binding</keyword>
<feature type="active site" description="Charge relay system" evidence="7">
    <location>
        <position position="154"/>
    </location>
</feature>
<dbReference type="EMBL" id="LCAN01000015">
    <property type="protein sequence ID" value="KKR94002.1"/>
    <property type="molecule type" value="Genomic_DNA"/>
</dbReference>
<dbReference type="GO" id="GO:0050567">
    <property type="term" value="F:glutaminyl-tRNA synthase (glutamine-hydrolyzing) activity"/>
    <property type="evidence" value="ECO:0007669"/>
    <property type="project" value="UniProtKB-UniRule"/>
</dbReference>
<feature type="domain" description="Amidase" evidence="8">
    <location>
        <begin position="18"/>
        <end position="451"/>
    </location>
</feature>
<keyword evidence="5 7" id="KW-0648">Protein biosynthesis</keyword>
<comment type="subunit">
    <text evidence="7">Heterotrimer of A, B and C subunits.</text>
</comment>
<dbReference type="InterPro" id="IPR036928">
    <property type="entry name" value="AS_sf"/>
</dbReference>
<dbReference type="GO" id="GO:0016740">
    <property type="term" value="F:transferase activity"/>
    <property type="evidence" value="ECO:0007669"/>
    <property type="project" value="UniProtKB-KW"/>
</dbReference>
<keyword evidence="3 7" id="KW-0547">Nucleotide-binding</keyword>
<evidence type="ECO:0000256" key="5">
    <source>
        <dbReference type="ARBA" id="ARBA00022917"/>
    </source>
</evidence>
<comment type="caution">
    <text evidence="9">The sequence shown here is derived from an EMBL/GenBank/DDBJ whole genome shotgun (WGS) entry which is preliminary data.</text>
</comment>
<reference evidence="9 10" key="1">
    <citation type="journal article" date="2015" name="Nature">
        <title>rRNA introns, odd ribosomes, and small enigmatic genomes across a large radiation of phyla.</title>
        <authorList>
            <person name="Brown C.T."/>
            <person name="Hug L.A."/>
            <person name="Thomas B.C."/>
            <person name="Sharon I."/>
            <person name="Castelle C.J."/>
            <person name="Singh A."/>
            <person name="Wilkins M.J."/>
            <person name="Williams K.H."/>
            <person name="Banfield J.F."/>
        </authorList>
    </citation>
    <scope>NUCLEOTIDE SEQUENCE [LARGE SCALE GENOMIC DNA]</scope>
</reference>
<dbReference type="Pfam" id="PF01425">
    <property type="entry name" value="Amidase"/>
    <property type="match status" value="1"/>
</dbReference>
<dbReference type="PATRIC" id="fig|1618474.3.peg.577"/>
<evidence type="ECO:0000256" key="4">
    <source>
        <dbReference type="ARBA" id="ARBA00022840"/>
    </source>
</evidence>
<feature type="active site" description="Acyl-ester intermediate" evidence="7">
    <location>
        <position position="178"/>
    </location>
</feature>
<proteinExistence type="inferred from homology"/>
<dbReference type="GO" id="GO:0006412">
    <property type="term" value="P:translation"/>
    <property type="evidence" value="ECO:0007669"/>
    <property type="project" value="UniProtKB-UniRule"/>
</dbReference>
<dbReference type="SUPFAM" id="SSF75304">
    <property type="entry name" value="Amidase signature (AS) enzymes"/>
    <property type="match status" value="1"/>
</dbReference>
<evidence type="ECO:0000313" key="9">
    <source>
        <dbReference type="EMBL" id="KKR94002.1"/>
    </source>
</evidence>
<feature type="active site" description="Charge relay system" evidence="7">
    <location>
        <position position="79"/>
    </location>
</feature>
<comment type="catalytic activity">
    <reaction evidence="6 7">
        <text>L-glutamyl-tRNA(Gln) + L-glutamine + ATP + H2O = L-glutaminyl-tRNA(Gln) + L-glutamate + ADP + phosphate + H(+)</text>
        <dbReference type="Rhea" id="RHEA:17521"/>
        <dbReference type="Rhea" id="RHEA-COMP:9681"/>
        <dbReference type="Rhea" id="RHEA-COMP:9684"/>
        <dbReference type="ChEBI" id="CHEBI:15377"/>
        <dbReference type="ChEBI" id="CHEBI:15378"/>
        <dbReference type="ChEBI" id="CHEBI:29985"/>
        <dbReference type="ChEBI" id="CHEBI:30616"/>
        <dbReference type="ChEBI" id="CHEBI:43474"/>
        <dbReference type="ChEBI" id="CHEBI:58359"/>
        <dbReference type="ChEBI" id="CHEBI:78520"/>
        <dbReference type="ChEBI" id="CHEBI:78521"/>
        <dbReference type="ChEBI" id="CHEBI:456216"/>
        <dbReference type="EC" id="6.3.5.7"/>
    </reaction>
</comment>
<evidence type="ECO:0000256" key="2">
    <source>
        <dbReference type="ARBA" id="ARBA00022598"/>
    </source>
</evidence>
<dbReference type="Gene3D" id="3.90.1300.10">
    <property type="entry name" value="Amidase signature (AS) domain"/>
    <property type="match status" value="1"/>
</dbReference>
<dbReference type="PROSITE" id="PS00571">
    <property type="entry name" value="AMIDASES"/>
    <property type="match status" value="1"/>
</dbReference>
<sequence length="471" mass="51177">MIKKTLQELTEKQLSVSELVDSYLKRIDSLNKKLNAFITIDYEGARKRAKELDELIHHENNLNHINKKYPLFGIPVAHKDIYSTKSIETTAASNILKGYIPPYDATAVKRAHDAGAVVLGKLNCDAFAHGATGENSDFGPTKNPYDFTKIPGGSSSGSGAAIASDLCIVASGTDTGGSLRSPASFTNTTAIKPTYGRVSRYGIIAMASSTDSIGHITRTVEDCAQYLSVTAGFDPHDATSSQSPVPDYLEGIDEGVRGMKIGIPKEYMTDGVDAEIRQATEVVIKKYESLGASIVSVSLAHTEYALAVYYIVQPSEISSNLGRFDGIRFGATRDQFGAEAKRRIMIGTYALSTGYYDAYYLKAQKVRTLIIEDFKKAFEKVDVLLAPVSPVMPPKIGEQVNDPLKNYLMDVLVGPANLAGIPSLSVPAGFSSDGMPIGVQIMGNHFDEKTLFKVGYALERELKLYERKPDL</sequence>
<dbReference type="NCBIfam" id="TIGR00132">
    <property type="entry name" value="gatA"/>
    <property type="match status" value="1"/>
</dbReference>
<dbReference type="PANTHER" id="PTHR11895">
    <property type="entry name" value="TRANSAMIDASE"/>
    <property type="match status" value="1"/>
</dbReference>
<name>A0A0G0Y188_9BACT</name>
<dbReference type="GO" id="GO:0030956">
    <property type="term" value="C:glutamyl-tRNA(Gln) amidotransferase complex"/>
    <property type="evidence" value="ECO:0007669"/>
    <property type="project" value="InterPro"/>
</dbReference>
<dbReference type="EC" id="6.3.5.7" evidence="7"/>
<comment type="function">
    <text evidence="7">Allows the formation of correctly charged Gln-tRNA(Gln) through the transamidation of misacylated Glu-tRNA(Gln) in organisms which lack glutaminyl-tRNA synthetase. The reaction takes place in the presence of glutamine and ATP through an activated gamma-phospho-Glu-tRNA(Gln).</text>
</comment>
<evidence type="ECO:0000256" key="7">
    <source>
        <dbReference type="HAMAP-Rule" id="MF_00120"/>
    </source>
</evidence>
<evidence type="ECO:0000259" key="8">
    <source>
        <dbReference type="Pfam" id="PF01425"/>
    </source>
</evidence>
<dbReference type="Proteomes" id="UP000034961">
    <property type="component" value="Unassembled WGS sequence"/>
</dbReference>
<dbReference type="HAMAP" id="MF_00120">
    <property type="entry name" value="GatA"/>
    <property type="match status" value="1"/>
</dbReference>
<dbReference type="PANTHER" id="PTHR11895:SF7">
    <property type="entry name" value="GLUTAMYL-TRNA(GLN) AMIDOTRANSFERASE SUBUNIT A, MITOCHONDRIAL"/>
    <property type="match status" value="1"/>
</dbReference>
<evidence type="ECO:0000256" key="1">
    <source>
        <dbReference type="ARBA" id="ARBA00008069"/>
    </source>
</evidence>